<evidence type="ECO:0000313" key="8">
    <source>
        <dbReference type="EMBL" id="PRY97242.1"/>
    </source>
</evidence>
<dbReference type="InterPro" id="IPR001789">
    <property type="entry name" value="Sig_transdc_resp-reg_receiver"/>
</dbReference>
<dbReference type="Pfam" id="PF00072">
    <property type="entry name" value="Response_reg"/>
    <property type="match status" value="1"/>
</dbReference>
<keyword evidence="4" id="KW-0804">Transcription</keyword>
<accession>A0A2T0XE92</accession>
<dbReference type="Gene3D" id="1.10.10.10">
    <property type="entry name" value="Winged helix-like DNA-binding domain superfamily/Winged helix DNA-binding domain"/>
    <property type="match status" value="1"/>
</dbReference>
<evidence type="ECO:0000256" key="1">
    <source>
        <dbReference type="ARBA" id="ARBA00022553"/>
    </source>
</evidence>
<dbReference type="Gene3D" id="3.40.50.2300">
    <property type="match status" value="1"/>
</dbReference>
<dbReference type="PROSITE" id="PS50110">
    <property type="entry name" value="RESPONSE_REGULATORY"/>
    <property type="match status" value="1"/>
</dbReference>
<dbReference type="GO" id="GO:0006355">
    <property type="term" value="P:regulation of DNA-templated transcription"/>
    <property type="evidence" value="ECO:0007669"/>
    <property type="project" value="InterPro"/>
</dbReference>
<evidence type="ECO:0000259" key="6">
    <source>
        <dbReference type="PROSITE" id="PS50043"/>
    </source>
</evidence>
<dbReference type="PROSITE" id="PS50043">
    <property type="entry name" value="HTH_LUXR_2"/>
    <property type="match status" value="1"/>
</dbReference>
<dbReference type="OrthoDB" id="9802186at2"/>
<reference evidence="8 9" key="1">
    <citation type="submission" date="2018-03" db="EMBL/GenBank/DDBJ databases">
        <title>Genomic Encyclopedia of Type Strains, Phase III (KMG-III): the genomes of soil and plant-associated and newly described type strains.</title>
        <authorList>
            <person name="Whitman W."/>
        </authorList>
    </citation>
    <scope>NUCLEOTIDE SEQUENCE [LARGE SCALE GENOMIC DNA]</scope>
    <source>
        <strain evidence="8 9">MWH-P2sevCIIIb</strain>
    </source>
</reference>
<keyword evidence="2" id="KW-0902">Two-component regulatory system</keyword>
<evidence type="ECO:0000256" key="3">
    <source>
        <dbReference type="ARBA" id="ARBA00023015"/>
    </source>
</evidence>
<keyword evidence="9" id="KW-1185">Reference proteome</keyword>
<dbReference type="AlphaFoldDB" id="A0A2T0XE92"/>
<dbReference type="RefSeq" id="WP_106228207.1">
    <property type="nucleotide sequence ID" value="NZ_PVTV01000015.1"/>
</dbReference>
<name>A0A2T0XE92_9BURK</name>
<dbReference type="Pfam" id="PF00196">
    <property type="entry name" value="GerE"/>
    <property type="match status" value="1"/>
</dbReference>
<dbReference type="SMART" id="SM00421">
    <property type="entry name" value="HTH_LUXR"/>
    <property type="match status" value="1"/>
</dbReference>
<feature type="modified residue" description="4-aspartylphosphate" evidence="5">
    <location>
        <position position="66"/>
    </location>
</feature>
<protein>
    <submittedName>
        <fullName evidence="8">Two-component system response regulator FixJ</fullName>
    </submittedName>
</protein>
<dbReference type="PANTHER" id="PTHR44591:SF25">
    <property type="entry name" value="CHEMOTAXIS TWO-COMPONENT RESPONSE REGULATOR"/>
    <property type="match status" value="1"/>
</dbReference>
<dbReference type="InterPro" id="IPR011006">
    <property type="entry name" value="CheY-like_superfamily"/>
</dbReference>
<dbReference type="SMART" id="SM00448">
    <property type="entry name" value="REC"/>
    <property type="match status" value="1"/>
</dbReference>
<evidence type="ECO:0000313" key="9">
    <source>
        <dbReference type="Proteomes" id="UP000238308"/>
    </source>
</evidence>
<organism evidence="8 9">
    <name type="scientific">Jezberella montanilacus</name>
    <dbReference type="NCBI Taxonomy" id="323426"/>
    <lineage>
        <taxon>Bacteria</taxon>
        <taxon>Pseudomonadati</taxon>
        <taxon>Pseudomonadota</taxon>
        <taxon>Betaproteobacteria</taxon>
        <taxon>Burkholderiales</taxon>
        <taxon>Alcaligenaceae</taxon>
        <taxon>Jezberella</taxon>
    </lineage>
</organism>
<dbReference type="SUPFAM" id="SSF52172">
    <property type="entry name" value="CheY-like"/>
    <property type="match status" value="1"/>
</dbReference>
<keyword evidence="3" id="KW-0805">Transcription regulation</keyword>
<evidence type="ECO:0000259" key="7">
    <source>
        <dbReference type="PROSITE" id="PS50110"/>
    </source>
</evidence>
<dbReference type="InterPro" id="IPR050595">
    <property type="entry name" value="Bact_response_regulator"/>
</dbReference>
<dbReference type="EMBL" id="PVTV01000015">
    <property type="protein sequence ID" value="PRY97242.1"/>
    <property type="molecule type" value="Genomic_DNA"/>
</dbReference>
<dbReference type="CDD" id="cd06170">
    <property type="entry name" value="LuxR_C_like"/>
    <property type="match status" value="1"/>
</dbReference>
<evidence type="ECO:0000256" key="2">
    <source>
        <dbReference type="ARBA" id="ARBA00023012"/>
    </source>
</evidence>
<evidence type="ECO:0000256" key="5">
    <source>
        <dbReference type="PROSITE-ProRule" id="PRU00169"/>
    </source>
</evidence>
<feature type="domain" description="HTH luxR-type" evidence="6">
    <location>
        <begin position="147"/>
        <end position="212"/>
    </location>
</feature>
<dbReference type="GO" id="GO:0000160">
    <property type="term" value="P:phosphorelay signal transduction system"/>
    <property type="evidence" value="ECO:0007669"/>
    <property type="project" value="UniProtKB-KW"/>
</dbReference>
<dbReference type="PRINTS" id="PR00038">
    <property type="entry name" value="HTHLUXR"/>
</dbReference>
<proteinExistence type="predicted"/>
<dbReference type="InterPro" id="IPR000792">
    <property type="entry name" value="Tscrpt_reg_LuxR_C"/>
</dbReference>
<dbReference type="PANTHER" id="PTHR44591">
    <property type="entry name" value="STRESS RESPONSE REGULATOR PROTEIN 1"/>
    <property type="match status" value="1"/>
</dbReference>
<feature type="domain" description="Response regulatory" evidence="7">
    <location>
        <begin position="17"/>
        <end position="131"/>
    </location>
</feature>
<dbReference type="Proteomes" id="UP000238308">
    <property type="component" value="Unassembled WGS sequence"/>
</dbReference>
<dbReference type="InterPro" id="IPR036388">
    <property type="entry name" value="WH-like_DNA-bd_sf"/>
</dbReference>
<gene>
    <name evidence="8" type="ORF">BCM14_2383</name>
</gene>
<sequence>MNEIKQNPPLTQACLGQVFLVEDDTDLRDSIREMLTFVGYHVSAYPSASVFLDDFHADSPAVLVTDVRMPEMTGVELQAELIQRGINMPIIFISGQSTINQSITAMKQGAFDFLTKPFRREQLLSVIAKAIAYENERITASRIQAELEVKLASLSPRERQVFSLLAKGYSNSELSETLGIAISTAKEYKADMMSKLGLTGLSELMALNAVIAQGSGKHDV</sequence>
<evidence type="ECO:0000256" key="4">
    <source>
        <dbReference type="ARBA" id="ARBA00023163"/>
    </source>
</evidence>
<dbReference type="FunFam" id="3.40.50.2300:FF:000018">
    <property type="entry name" value="DNA-binding transcriptional regulator NtrC"/>
    <property type="match status" value="1"/>
</dbReference>
<keyword evidence="1 5" id="KW-0597">Phosphoprotein</keyword>
<comment type="caution">
    <text evidence="8">The sequence shown here is derived from an EMBL/GenBank/DDBJ whole genome shotgun (WGS) entry which is preliminary data.</text>
</comment>